<proteinExistence type="predicted"/>
<dbReference type="Proteomes" id="UP001290894">
    <property type="component" value="Unassembled WGS sequence"/>
</dbReference>
<sequence>MPMTALAIAAALSGHPDLDWEKERADDSHMLTLCQIRRDQLRQTRVIGDDERYARATEICDMLAHEYAKKWDFDELDARALPTMDFTEAILRGYATVVTPTPEELKQFESL</sequence>
<comment type="caution">
    <text evidence="1">The sequence shown here is derived from an EMBL/GenBank/DDBJ whole genome shotgun (WGS) entry which is preliminary data.</text>
</comment>
<reference evidence="1 2" key="1">
    <citation type="submission" date="2023-12" db="EMBL/GenBank/DDBJ databases">
        <title>'Antibacterial potential of Stenotrophomonas maltophilia cystic fibrosis isolates' (manuscript under preparation).</title>
        <authorList>
            <person name="Crisan C.V."/>
            <person name="Pettis M."/>
            <person name="Goldberg J.B."/>
        </authorList>
    </citation>
    <scope>NUCLEOTIDE SEQUENCE [LARGE SCALE GENOMIC DNA]</scope>
    <source>
        <strain evidence="1 2">CCV155</strain>
    </source>
</reference>
<evidence type="ECO:0000313" key="1">
    <source>
        <dbReference type="EMBL" id="MDZ7514374.1"/>
    </source>
</evidence>
<name>A0ABU5MNN3_9GAMM</name>
<evidence type="ECO:0000313" key="2">
    <source>
        <dbReference type="Proteomes" id="UP001290894"/>
    </source>
</evidence>
<protein>
    <submittedName>
        <fullName evidence="1">Uncharacterized protein</fullName>
    </submittedName>
</protein>
<gene>
    <name evidence="1" type="ORF">U5F72_21480</name>
</gene>
<accession>A0ABU5MNN3</accession>
<dbReference type="EMBL" id="JAXUAC010000092">
    <property type="protein sequence ID" value="MDZ7514374.1"/>
    <property type="molecule type" value="Genomic_DNA"/>
</dbReference>
<organism evidence="1 2">
    <name type="scientific">Stenotrophomonas muris</name>
    <dbReference type="NCBI Taxonomy" id="2963283"/>
    <lineage>
        <taxon>Bacteria</taxon>
        <taxon>Pseudomonadati</taxon>
        <taxon>Pseudomonadota</taxon>
        <taxon>Gammaproteobacteria</taxon>
        <taxon>Lysobacterales</taxon>
        <taxon>Lysobacteraceae</taxon>
        <taxon>Stenotrophomonas</taxon>
    </lineage>
</organism>
<dbReference type="RefSeq" id="WP_322546948.1">
    <property type="nucleotide sequence ID" value="NZ_CP196982.1"/>
</dbReference>
<keyword evidence="2" id="KW-1185">Reference proteome</keyword>